<comment type="caution">
    <text evidence="3">The sequence shown here is derived from an EMBL/GenBank/DDBJ whole genome shotgun (WGS) entry which is preliminary data.</text>
</comment>
<evidence type="ECO:0000256" key="1">
    <source>
        <dbReference type="ARBA" id="ARBA00005662"/>
    </source>
</evidence>
<accession>A0ABS3W5F3</accession>
<evidence type="ECO:0000313" key="3">
    <source>
        <dbReference type="EMBL" id="MBO7743521.1"/>
    </source>
</evidence>
<reference evidence="3 4" key="1">
    <citation type="submission" date="2021-03" db="EMBL/GenBank/DDBJ databases">
        <title>Paenibacillus artemisicola MWE-103 whole genome sequence.</title>
        <authorList>
            <person name="Ham Y.J."/>
        </authorList>
    </citation>
    <scope>NUCLEOTIDE SEQUENCE [LARGE SCALE GENOMIC DNA]</scope>
    <source>
        <strain evidence="3 4">MWE-103</strain>
    </source>
</reference>
<proteinExistence type="inferred from homology"/>
<dbReference type="SMART" id="SM00854">
    <property type="entry name" value="PGA_cap"/>
    <property type="match status" value="1"/>
</dbReference>
<dbReference type="PANTHER" id="PTHR33393:SF12">
    <property type="entry name" value="CAPSULE BIOSYNTHESIS PROTEIN CAPA"/>
    <property type="match status" value="1"/>
</dbReference>
<keyword evidence="4" id="KW-1185">Reference proteome</keyword>
<dbReference type="CDD" id="cd07381">
    <property type="entry name" value="MPP_CapA"/>
    <property type="match status" value="1"/>
</dbReference>
<dbReference type="Proteomes" id="UP000670947">
    <property type="component" value="Unassembled WGS sequence"/>
</dbReference>
<dbReference type="InterPro" id="IPR019079">
    <property type="entry name" value="Capsule_synth_CapA"/>
</dbReference>
<name>A0ABS3W5F3_9BACL</name>
<dbReference type="PANTHER" id="PTHR33393">
    <property type="entry name" value="POLYGLUTAMINE SYNTHESIS ACCESSORY PROTEIN RV0574C-RELATED"/>
    <property type="match status" value="1"/>
</dbReference>
<comment type="similarity">
    <text evidence="1">Belongs to the CapA family.</text>
</comment>
<evidence type="ECO:0000259" key="2">
    <source>
        <dbReference type="SMART" id="SM00854"/>
    </source>
</evidence>
<dbReference type="SUPFAM" id="SSF56300">
    <property type="entry name" value="Metallo-dependent phosphatases"/>
    <property type="match status" value="1"/>
</dbReference>
<protein>
    <submittedName>
        <fullName evidence="3">CapA family protein</fullName>
    </submittedName>
</protein>
<sequence length="365" mass="40538">MSKPIVIAAVGDLLMKPLIIRLLRTRGQAAGADDPSGTNYAFEQMFEPVTRYLKDARLTIGNLETTFAGGEDADFRTTRRNPKNRNPLFKSPDAFAPALSAAGFDVVTTANNHCADYGIRGLKRTLDVLDKNGLGHVGTYRTAEESRSLCVRVVDGVRIGLLSYTRDTNGIAVPKGQPAGVQKLARARIKRDMQRLRAAADFIIVSMHCGFEYDHSPAVHQKKWVQFLFRNGADVVLGSHPHVLQPAVTRTVKDVSGRTRKRFAIYSLGNFISTRLHGKDAALTGMIVRLKLRKTNGQVRLAGVEGIPTWVCINKNGKPMCRIVALHEAIDKPNEYPEEQARRMKRAYQGTLRMYRGVLPFPNDE</sequence>
<feature type="domain" description="Capsule synthesis protein CapA" evidence="2">
    <location>
        <begin position="6"/>
        <end position="275"/>
    </location>
</feature>
<dbReference type="RefSeq" id="WP_208846542.1">
    <property type="nucleotide sequence ID" value="NZ_JAGGDJ010000002.1"/>
</dbReference>
<gene>
    <name evidence="3" type="ORF">I8J29_04900</name>
</gene>
<organism evidence="3 4">
    <name type="scientific">Paenibacillus artemisiicola</name>
    <dbReference type="NCBI Taxonomy" id="1172618"/>
    <lineage>
        <taxon>Bacteria</taxon>
        <taxon>Bacillati</taxon>
        <taxon>Bacillota</taxon>
        <taxon>Bacilli</taxon>
        <taxon>Bacillales</taxon>
        <taxon>Paenibacillaceae</taxon>
        <taxon>Paenibacillus</taxon>
    </lineage>
</organism>
<dbReference type="Pfam" id="PF09587">
    <property type="entry name" value="PGA_cap"/>
    <property type="match status" value="1"/>
</dbReference>
<dbReference type="Gene3D" id="3.60.21.10">
    <property type="match status" value="1"/>
</dbReference>
<dbReference type="InterPro" id="IPR029052">
    <property type="entry name" value="Metallo-depent_PP-like"/>
</dbReference>
<dbReference type="EMBL" id="JAGGDJ010000002">
    <property type="protein sequence ID" value="MBO7743521.1"/>
    <property type="molecule type" value="Genomic_DNA"/>
</dbReference>
<dbReference type="InterPro" id="IPR052169">
    <property type="entry name" value="CW_Biosynth-Accessory"/>
</dbReference>
<evidence type="ECO:0000313" key="4">
    <source>
        <dbReference type="Proteomes" id="UP000670947"/>
    </source>
</evidence>